<feature type="signal peptide" evidence="1">
    <location>
        <begin position="1"/>
        <end position="16"/>
    </location>
</feature>
<evidence type="ECO:0000256" key="1">
    <source>
        <dbReference type="SAM" id="SignalP"/>
    </source>
</evidence>
<gene>
    <name evidence="2" type="ORF">GYMLUDRAFT_77485</name>
</gene>
<sequence>MLGGMLTLQFIRFCVPVPVSGFVSVTFAHPPYAYAHAMTAREKGAQTEEAEAELGAEADADEHWHNKRPQPLTFIPPLLLLVKRETFIVKEHAPAS</sequence>
<name>A0A0D0BUZ2_9AGAR</name>
<evidence type="ECO:0000313" key="2">
    <source>
        <dbReference type="EMBL" id="KIK53399.1"/>
    </source>
</evidence>
<keyword evidence="3" id="KW-1185">Reference proteome</keyword>
<evidence type="ECO:0000313" key="3">
    <source>
        <dbReference type="Proteomes" id="UP000053593"/>
    </source>
</evidence>
<dbReference type="Proteomes" id="UP000053593">
    <property type="component" value="Unassembled WGS sequence"/>
</dbReference>
<dbReference type="EMBL" id="KN834830">
    <property type="protein sequence ID" value="KIK53399.1"/>
    <property type="molecule type" value="Genomic_DNA"/>
</dbReference>
<evidence type="ECO:0008006" key="4">
    <source>
        <dbReference type="Google" id="ProtNLM"/>
    </source>
</evidence>
<dbReference type="HOGENOM" id="CLU_2359963_0_0_1"/>
<protein>
    <recommendedName>
        <fullName evidence="4">Secreted protein</fullName>
    </recommendedName>
</protein>
<feature type="chain" id="PRO_5002207527" description="Secreted protein" evidence="1">
    <location>
        <begin position="17"/>
        <end position="96"/>
    </location>
</feature>
<reference evidence="2 3" key="1">
    <citation type="submission" date="2014-04" db="EMBL/GenBank/DDBJ databases">
        <title>Evolutionary Origins and Diversification of the Mycorrhizal Mutualists.</title>
        <authorList>
            <consortium name="DOE Joint Genome Institute"/>
            <consortium name="Mycorrhizal Genomics Consortium"/>
            <person name="Kohler A."/>
            <person name="Kuo A."/>
            <person name="Nagy L.G."/>
            <person name="Floudas D."/>
            <person name="Copeland A."/>
            <person name="Barry K.W."/>
            <person name="Cichocki N."/>
            <person name="Veneault-Fourrey C."/>
            <person name="LaButti K."/>
            <person name="Lindquist E.A."/>
            <person name="Lipzen A."/>
            <person name="Lundell T."/>
            <person name="Morin E."/>
            <person name="Murat C."/>
            <person name="Riley R."/>
            <person name="Ohm R."/>
            <person name="Sun H."/>
            <person name="Tunlid A."/>
            <person name="Henrissat B."/>
            <person name="Grigoriev I.V."/>
            <person name="Hibbett D.S."/>
            <person name="Martin F."/>
        </authorList>
    </citation>
    <scope>NUCLEOTIDE SEQUENCE [LARGE SCALE GENOMIC DNA]</scope>
    <source>
        <strain evidence="2 3">FD-317 M1</strain>
    </source>
</reference>
<organism evidence="2 3">
    <name type="scientific">Collybiopsis luxurians FD-317 M1</name>
    <dbReference type="NCBI Taxonomy" id="944289"/>
    <lineage>
        <taxon>Eukaryota</taxon>
        <taxon>Fungi</taxon>
        <taxon>Dikarya</taxon>
        <taxon>Basidiomycota</taxon>
        <taxon>Agaricomycotina</taxon>
        <taxon>Agaricomycetes</taxon>
        <taxon>Agaricomycetidae</taxon>
        <taxon>Agaricales</taxon>
        <taxon>Marasmiineae</taxon>
        <taxon>Omphalotaceae</taxon>
        <taxon>Collybiopsis</taxon>
        <taxon>Collybiopsis luxurians</taxon>
    </lineage>
</organism>
<dbReference type="AlphaFoldDB" id="A0A0D0BUZ2"/>
<accession>A0A0D0BUZ2</accession>
<proteinExistence type="predicted"/>
<keyword evidence="1" id="KW-0732">Signal</keyword>